<keyword evidence="5 7" id="KW-0408">Iron</keyword>
<keyword evidence="2 7" id="KW-0349">Heme</keyword>
<comment type="similarity">
    <text evidence="1 7">Belongs to the cytochrome P450 family.</text>
</comment>
<dbReference type="AlphaFoldDB" id="A0A975K0E9"/>
<dbReference type="SUPFAM" id="SSF48264">
    <property type="entry name" value="Cytochrome P450"/>
    <property type="match status" value="1"/>
</dbReference>
<keyword evidence="4 7" id="KW-0560">Oxidoreductase</keyword>
<evidence type="ECO:0000256" key="4">
    <source>
        <dbReference type="ARBA" id="ARBA00023002"/>
    </source>
</evidence>
<reference evidence="8" key="1">
    <citation type="submission" date="2019-12" db="EMBL/GenBank/DDBJ databases">
        <title>Mycobacterium spongiae sp. nov.</title>
        <authorList>
            <person name="Stinear T."/>
        </authorList>
    </citation>
    <scope>NUCLEOTIDE SEQUENCE</scope>
    <source>
        <strain evidence="8">FSD4b-SM</strain>
    </source>
</reference>
<keyword evidence="6 7" id="KW-0503">Monooxygenase</keyword>
<dbReference type="GO" id="GO:0005506">
    <property type="term" value="F:iron ion binding"/>
    <property type="evidence" value="ECO:0007669"/>
    <property type="project" value="InterPro"/>
</dbReference>
<gene>
    <name evidence="8" type="ORF">F6B93_16055</name>
</gene>
<dbReference type="PANTHER" id="PTHR46696:SF3">
    <property type="entry name" value="PULCHERRIMINIC ACID SYNTHASE"/>
    <property type="match status" value="1"/>
</dbReference>
<dbReference type="InterPro" id="IPR017972">
    <property type="entry name" value="Cyt_P450_CS"/>
</dbReference>
<dbReference type="GO" id="GO:0016705">
    <property type="term" value="F:oxidoreductase activity, acting on paired donors, with incorporation or reduction of molecular oxygen"/>
    <property type="evidence" value="ECO:0007669"/>
    <property type="project" value="InterPro"/>
</dbReference>
<dbReference type="Proteomes" id="UP000682202">
    <property type="component" value="Chromosome"/>
</dbReference>
<dbReference type="Pfam" id="PF00067">
    <property type="entry name" value="p450"/>
    <property type="match status" value="1"/>
</dbReference>
<name>A0A975K0E9_9MYCO</name>
<sequence length="403" mass="45047">MVTTTLQPLDIDGIDFASDDRPDLHEVLAKLRSQRDYAIVPFAGTRAVLLLTQELVAAGFRDEETFPSWAAYTMATKPVLGHTIQCMSGREHRVNRAIVSTPLRRNHVAQYLEPIIEPAINELIDRFAHRGEADLVAEFTQRFSLLINNRMLGIPVEDEQRFYRWAQGLIHYPWDPEEAKRCARELTEYVMPIIAARRIEPGDDMISRIVSATTEDGEQLDDEQVLSFVRLLYPVGADTTMLAMGIALAALFTHPEQLDLLRSDPDEHLEWAVWEALRWEPPVALLPRACPEAVTWHGIDIPAQTPMVFAITAANRDPSVYPNPDHFDITRRVTPMVAFGQGPHSCIGNWLAFAELVAALRTLLTRLPNLRVAPGAAGAVRVTSQVGTALRGVDTLPVRFDPA</sequence>
<evidence type="ECO:0000256" key="3">
    <source>
        <dbReference type="ARBA" id="ARBA00022723"/>
    </source>
</evidence>
<dbReference type="InterPro" id="IPR036396">
    <property type="entry name" value="Cyt_P450_sf"/>
</dbReference>
<evidence type="ECO:0000256" key="2">
    <source>
        <dbReference type="ARBA" id="ARBA00022617"/>
    </source>
</evidence>
<evidence type="ECO:0000256" key="7">
    <source>
        <dbReference type="RuleBase" id="RU000461"/>
    </source>
</evidence>
<protein>
    <submittedName>
        <fullName evidence="8">Cytochrome P450</fullName>
    </submittedName>
</protein>
<evidence type="ECO:0000256" key="1">
    <source>
        <dbReference type="ARBA" id="ARBA00010617"/>
    </source>
</evidence>
<dbReference type="PANTHER" id="PTHR46696">
    <property type="entry name" value="P450, PUTATIVE (EUROFUNG)-RELATED"/>
    <property type="match status" value="1"/>
</dbReference>
<dbReference type="GO" id="GO:0020037">
    <property type="term" value="F:heme binding"/>
    <property type="evidence" value="ECO:0007669"/>
    <property type="project" value="InterPro"/>
</dbReference>
<evidence type="ECO:0000313" key="8">
    <source>
        <dbReference type="EMBL" id="QUR68389.1"/>
    </source>
</evidence>
<dbReference type="KEGG" id="mspg:F6B93_16055"/>
<dbReference type="PRINTS" id="PR00359">
    <property type="entry name" value="BP450"/>
</dbReference>
<evidence type="ECO:0000256" key="6">
    <source>
        <dbReference type="ARBA" id="ARBA00023033"/>
    </source>
</evidence>
<organism evidence="8 9">
    <name type="scientific">Mycobacterium spongiae</name>
    <dbReference type="NCBI Taxonomy" id="886343"/>
    <lineage>
        <taxon>Bacteria</taxon>
        <taxon>Bacillati</taxon>
        <taxon>Actinomycetota</taxon>
        <taxon>Actinomycetes</taxon>
        <taxon>Mycobacteriales</taxon>
        <taxon>Mycobacteriaceae</taxon>
        <taxon>Mycobacterium</taxon>
    </lineage>
</organism>
<dbReference type="GO" id="GO:0004497">
    <property type="term" value="F:monooxygenase activity"/>
    <property type="evidence" value="ECO:0007669"/>
    <property type="project" value="UniProtKB-KW"/>
</dbReference>
<proteinExistence type="inferred from homology"/>
<evidence type="ECO:0000256" key="5">
    <source>
        <dbReference type="ARBA" id="ARBA00023004"/>
    </source>
</evidence>
<accession>A0A975K0E9</accession>
<dbReference type="Gene3D" id="1.10.630.10">
    <property type="entry name" value="Cytochrome P450"/>
    <property type="match status" value="1"/>
</dbReference>
<keyword evidence="9" id="KW-1185">Reference proteome</keyword>
<keyword evidence="3 7" id="KW-0479">Metal-binding</keyword>
<evidence type="ECO:0000313" key="9">
    <source>
        <dbReference type="Proteomes" id="UP000682202"/>
    </source>
</evidence>
<dbReference type="InterPro" id="IPR002397">
    <property type="entry name" value="Cyt_P450_B"/>
</dbReference>
<dbReference type="InterPro" id="IPR001128">
    <property type="entry name" value="Cyt_P450"/>
</dbReference>
<dbReference type="PROSITE" id="PS00086">
    <property type="entry name" value="CYTOCHROME_P450"/>
    <property type="match status" value="1"/>
</dbReference>
<dbReference type="EMBL" id="CP046600">
    <property type="protein sequence ID" value="QUR68389.1"/>
    <property type="molecule type" value="Genomic_DNA"/>
</dbReference>